<dbReference type="PRINTS" id="PR00412">
    <property type="entry name" value="EPOXHYDRLASE"/>
</dbReference>
<evidence type="ECO:0000256" key="1">
    <source>
        <dbReference type="ARBA" id="ARBA00022801"/>
    </source>
</evidence>
<dbReference type="InterPro" id="IPR000639">
    <property type="entry name" value="Epox_hydrolase-like"/>
</dbReference>
<dbReference type="RefSeq" id="WP_097078953.1">
    <property type="nucleotide sequence ID" value="NZ_BAABHT010000009.1"/>
</dbReference>
<dbReference type="GO" id="GO:0016787">
    <property type="term" value="F:hydrolase activity"/>
    <property type="evidence" value="ECO:0007669"/>
    <property type="project" value="UniProtKB-KW"/>
</dbReference>
<feature type="domain" description="AB hydrolase-1" evidence="2">
    <location>
        <begin position="34"/>
        <end position="277"/>
    </location>
</feature>
<name>A0A240E9V8_9GAMM</name>
<dbReference type="SUPFAM" id="SSF53474">
    <property type="entry name" value="alpha/beta-Hydrolases"/>
    <property type="match status" value="1"/>
</dbReference>
<evidence type="ECO:0000259" key="2">
    <source>
        <dbReference type="Pfam" id="PF00561"/>
    </source>
</evidence>
<accession>A0A240E9V8</accession>
<evidence type="ECO:0000313" key="3">
    <source>
        <dbReference type="EMBL" id="SNX44705.1"/>
    </source>
</evidence>
<keyword evidence="1 3" id="KW-0378">Hydrolase</keyword>
<gene>
    <name evidence="3" type="ORF">SAMN05421731_10456</name>
</gene>
<dbReference type="AlphaFoldDB" id="A0A240E9V8"/>
<dbReference type="Pfam" id="PF00561">
    <property type="entry name" value="Abhydrolase_1"/>
    <property type="match status" value="1"/>
</dbReference>
<sequence length="298" mass="33164">MHKLDSINDYSHHFATINGIRMHYLSAGKIDAEVIVLLAGFPQSSYAWRKVIPLLSENYRVIAADLPGQGDSDYPIDGYDTDTVAARINALLEHLNIHKIHLVGHDIGAWVAFSFANCFPDVVKTVSLLDAGIPGVTLADSLPVTLDKAYKTWHFAFHMVQDLPESLIAGREAVYLDWFLKKKAANPFIFEDKDMQEYLRILSKPGSLRAGMAFYRSVAESAAQNKKNQNDLLRVPLLAVSADQGSIPDMATPLRKFVQNVIGVTIGNCGHFIPEEQPELLVQHMLNFIGAYRFGLEN</sequence>
<evidence type="ECO:0000313" key="4">
    <source>
        <dbReference type="Proteomes" id="UP000219042"/>
    </source>
</evidence>
<proteinExistence type="predicted"/>
<dbReference type="PANTHER" id="PTHR43329">
    <property type="entry name" value="EPOXIDE HYDROLASE"/>
    <property type="match status" value="1"/>
</dbReference>
<protein>
    <submittedName>
        <fullName evidence="3">Epoxide hydrolase</fullName>
    </submittedName>
</protein>
<dbReference type="Gene3D" id="3.40.50.1820">
    <property type="entry name" value="alpha/beta hydrolase"/>
    <property type="match status" value="1"/>
</dbReference>
<dbReference type="InterPro" id="IPR029058">
    <property type="entry name" value="AB_hydrolase_fold"/>
</dbReference>
<dbReference type="Proteomes" id="UP000219042">
    <property type="component" value="Unassembled WGS sequence"/>
</dbReference>
<dbReference type="PRINTS" id="PR00111">
    <property type="entry name" value="ABHYDROLASE"/>
</dbReference>
<dbReference type="EMBL" id="OANT01000004">
    <property type="protein sequence ID" value="SNX44705.1"/>
    <property type="molecule type" value="Genomic_DNA"/>
</dbReference>
<dbReference type="OrthoDB" id="9780765at2"/>
<keyword evidence="4" id="KW-1185">Reference proteome</keyword>
<organism evidence="3 4">
    <name type="scientific">Acinetobacter puyangensis</name>
    <dbReference type="NCBI Taxonomy" id="1096779"/>
    <lineage>
        <taxon>Bacteria</taxon>
        <taxon>Pseudomonadati</taxon>
        <taxon>Pseudomonadota</taxon>
        <taxon>Gammaproteobacteria</taxon>
        <taxon>Moraxellales</taxon>
        <taxon>Moraxellaceae</taxon>
        <taxon>Acinetobacter</taxon>
    </lineage>
</organism>
<dbReference type="InterPro" id="IPR000073">
    <property type="entry name" value="AB_hydrolase_1"/>
</dbReference>
<reference evidence="4" key="1">
    <citation type="submission" date="2016-09" db="EMBL/GenBank/DDBJ databases">
        <authorList>
            <person name="Varghese N."/>
            <person name="Submissions S."/>
        </authorList>
    </citation>
    <scope>NUCLEOTIDE SEQUENCE [LARGE SCALE GENOMIC DNA]</scope>
    <source>
        <strain evidence="4">ANC 4466</strain>
    </source>
</reference>